<dbReference type="SUPFAM" id="SSF55073">
    <property type="entry name" value="Nucleotide cyclase"/>
    <property type="match status" value="1"/>
</dbReference>
<accession>A0A8J2Z556</accession>
<dbReference type="EC" id="2.7.7.65" evidence="2"/>
<dbReference type="InterPro" id="IPR029787">
    <property type="entry name" value="Nucleotide_cyclase"/>
</dbReference>
<gene>
    <name evidence="6" type="ORF">GCM10010995_17450</name>
</gene>
<evidence type="ECO:0000256" key="2">
    <source>
        <dbReference type="ARBA" id="ARBA00012528"/>
    </source>
</evidence>
<evidence type="ECO:0000259" key="5">
    <source>
        <dbReference type="PROSITE" id="PS50887"/>
    </source>
</evidence>
<keyword evidence="4" id="KW-0472">Membrane</keyword>
<evidence type="ECO:0000313" key="7">
    <source>
        <dbReference type="Proteomes" id="UP000636949"/>
    </source>
</evidence>
<dbReference type="PANTHER" id="PTHR45138:SF9">
    <property type="entry name" value="DIGUANYLATE CYCLASE DGCM-RELATED"/>
    <property type="match status" value="1"/>
</dbReference>
<comment type="caution">
    <text evidence="6">The sequence shown here is derived from an EMBL/GenBank/DDBJ whole genome shotgun (WGS) entry which is preliminary data.</text>
</comment>
<keyword evidence="4" id="KW-1133">Transmembrane helix</keyword>
<feature type="domain" description="GGDEF" evidence="5">
    <location>
        <begin position="87"/>
        <end position="221"/>
    </location>
</feature>
<dbReference type="GO" id="GO:0005886">
    <property type="term" value="C:plasma membrane"/>
    <property type="evidence" value="ECO:0007669"/>
    <property type="project" value="TreeGrafter"/>
</dbReference>
<dbReference type="InterPro" id="IPR000160">
    <property type="entry name" value="GGDEF_dom"/>
</dbReference>
<dbReference type="InterPro" id="IPR043128">
    <property type="entry name" value="Rev_trsase/Diguanyl_cyclase"/>
</dbReference>
<evidence type="ECO:0000256" key="1">
    <source>
        <dbReference type="ARBA" id="ARBA00001946"/>
    </source>
</evidence>
<dbReference type="AlphaFoldDB" id="A0A8J2Z556"/>
<dbReference type="GO" id="GO:0043709">
    <property type="term" value="P:cell adhesion involved in single-species biofilm formation"/>
    <property type="evidence" value="ECO:0007669"/>
    <property type="project" value="TreeGrafter"/>
</dbReference>
<dbReference type="Proteomes" id="UP000636949">
    <property type="component" value="Unassembled WGS sequence"/>
</dbReference>
<dbReference type="SMART" id="SM00267">
    <property type="entry name" value="GGDEF"/>
    <property type="match status" value="1"/>
</dbReference>
<evidence type="ECO:0000313" key="6">
    <source>
        <dbReference type="EMBL" id="GGG00614.1"/>
    </source>
</evidence>
<comment type="cofactor">
    <cofactor evidence="1">
        <name>Mg(2+)</name>
        <dbReference type="ChEBI" id="CHEBI:18420"/>
    </cofactor>
</comment>
<proteinExistence type="predicted"/>
<dbReference type="EMBL" id="BMJS01000020">
    <property type="protein sequence ID" value="GGG00614.1"/>
    <property type="molecule type" value="Genomic_DNA"/>
</dbReference>
<organism evidence="6 7">
    <name type="scientific">Cysteiniphilum litorale</name>
    <dbReference type="NCBI Taxonomy" id="2056700"/>
    <lineage>
        <taxon>Bacteria</taxon>
        <taxon>Pseudomonadati</taxon>
        <taxon>Pseudomonadota</taxon>
        <taxon>Gammaproteobacteria</taxon>
        <taxon>Thiotrichales</taxon>
        <taxon>Fastidiosibacteraceae</taxon>
        <taxon>Cysteiniphilum</taxon>
    </lineage>
</organism>
<dbReference type="Gene3D" id="3.30.70.270">
    <property type="match status" value="1"/>
</dbReference>
<dbReference type="FunFam" id="3.30.70.270:FF:000001">
    <property type="entry name" value="Diguanylate cyclase domain protein"/>
    <property type="match status" value="1"/>
</dbReference>
<keyword evidence="4" id="KW-0812">Transmembrane</keyword>
<protein>
    <recommendedName>
        <fullName evidence="2">diguanylate cyclase</fullName>
        <ecNumber evidence="2">2.7.7.65</ecNumber>
    </recommendedName>
</protein>
<comment type="catalytic activity">
    <reaction evidence="3">
        <text>2 GTP = 3',3'-c-di-GMP + 2 diphosphate</text>
        <dbReference type="Rhea" id="RHEA:24898"/>
        <dbReference type="ChEBI" id="CHEBI:33019"/>
        <dbReference type="ChEBI" id="CHEBI:37565"/>
        <dbReference type="ChEBI" id="CHEBI:58805"/>
        <dbReference type="EC" id="2.7.7.65"/>
    </reaction>
</comment>
<dbReference type="CDD" id="cd01949">
    <property type="entry name" value="GGDEF"/>
    <property type="match status" value="1"/>
</dbReference>
<feature type="transmembrane region" description="Helical" evidence="4">
    <location>
        <begin position="26"/>
        <end position="49"/>
    </location>
</feature>
<dbReference type="Pfam" id="PF00990">
    <property type="entry name" value="GGDEF"/>
    <property type="match status" value="1"/>
</dbReference>
<dbReference type="GO" id="GO:1902201">
    <property type="term" value="P:negative regulation of bacterial-type flagellum-dependent cell motility"/>
    <property type="evidence" value="ECO:0007669"/>
    <property type="project" value="TreeGrafter"/>
</dbReference>
<dbReference type="InterPro" id="IPR050469">
    <property type="entry name" value="Diguanylate_Cyclase"/>
</dbReference>
<name>A0A8J2Z556_9GAMM</name>
<sequence>MIFCVTHPNYNYLIELPLTDQKITNVFILMTITIVIATTISVILSDIAYSEKQLELMATTDQLTGLMNRGAFYDSVKDFKQLTRDGTPYSVMFIDIDKFKKINDEHGHAMGDKIIQNVASILKQHTRKDDIVSRFGGDEYVILLPNTTMPQAQEIGQRLNAKVCQDIPKIGLIQVTISIGVASNLYHALESNNFETTLNKADEALYQVKAAGRNGVVCLQV</sequence>
<reference evidence="6" key="1">
    <citation type="journal article" date="2014" name="Int. J. Syst. Evol. Microbiol.">
        <title>Complete genome sequence of Corynebacterium casei LMG S-19264T (=DSM 44701T), isolated from a smear-ripened cheese.</title>
        <authorList>
            <consortium name="US DOE Joint Genome Institute (JGI-PGF)"/>
            <person name="Walter F."/>
            <person name="Albersmeier A."/>
            <person name="Kalinowski J."/>
            <person name="Ruckert C."/>
        </authorList>
    </citation>
    <scope>NUCLEOTIDE SEQUENCE</scope>
    <source>
        <strain evidence="6">CGMCC 1.15758</strain>
    </source>
</reference>
<evidence type="ECO:0000256" key="3">
    <source>
        <dbReference type="ARBA" id="ARBA00034247"/>
    </source>
</evidence>
<reference evidence="6" key="2">
    <citation type="submission" date="2020-09" db="EMBL/GenBank/DDBJ databases">
        <authorList>
            <person name="Sun Q."/>
            <person name="Zhou Y."/>
        </authorList>
    </citation>
    <scope>NUCLEOTIDE SEQUENCE</scope>
    <source>
        <strain evidence="6">CGMCC 1.15758</strain>
    </source>
</reference>
<evidence type="ECO:0000256" key="4">
    <source>
        <dbReference type="SAM" id="Phobius"/>
    </source>
</evidence>
<dbReference type="PROSITE" id="PS50887">
    <property type="entry name" value="GGDEF"/>
    <property type="match status" value="1"/>
</dbReference>
<dbReference type="PANTHER" id="PTHR45138">
    <property type="entry name" value="REGULATORY COMPONENTS OF SENSORY TRANSDUCTION SYSTEM"/>
    <property type="match status" value="1"/>
</dbReference>
<dbReference type="GO" id="GO:0052621">
    <property type="term" value="F:diguanylate cyclase activity"/>
    <property type="evidence" value="ECO:0007669"/>
    <property type="project" value="UniProtKB-EC"/>
</dbReference>
<keyword evidence="7" id="KW-1185">Reference proteome</keyword>
<dbReference type="NCBIfam" id="TIGR00254">
    <property type="entry name" value="GGDEF"/>
    <property type="match status" value="1"/>
</dbReference>